<dbReference type="SUPFAM" id="SSF46785">
    <property type="entry name" value="Winged helix' DNA-binding domain"/>
    <property type="match status" value="1"/>
</dbReference>
<dbReference type="InterPro" id="IPR011991">
    <property type="entry name" value="ArsR-like_HTH"/>
</dbReference>
<keyword evidence="3" id="KW-0804">Transcription</keyword>
<dbReference type="NCBIfam" id="NF033788">
    <property type="entry name" value="HTH_metalloreg"/>
    <property type="match status" value="1"/>
</dbReference>
<evidence type="ECO:0000313" key="6">
    <source>
        <dbReference type="Proteomes" id="UP000183190"/>
    </source>
</evidence>
<dbReference type="RefSeq" id="WP_074717423.1">
    <property type="nucleotide sequence ID" value="NZ_FNWV01000008.1"/>
</dbReference>
<dbReference type="PANTHER" id="PTHR33154">
    <property type="entry name" value="TRANSCRIPTIONAL REGULATOR, ARSR FAMILY"/>
    <property type="match status" value="1"/>
</dbReference>
<evidence type="ECO:0000259" key="4">
    <source>
        <dbReference type="PROSITE" id="PS50987"/>
    </source>
</evidence>
<dbReference type="InterPro" id="IPR001845">
    <property type="entry name" value="HTH_ArsR_DNA-bd_dom"/>
</dbReference>
<keyword evidence="1" id="KW-0805">Transcription regulation</keyword>
<dbReference type="GO" id="GO:0003677">
    <property type="term" value="F:DNA binding"/>
    <property type="evidence" value="ECO:0007669"/>
    <property type="project" value="UniProtKB-KW"/>
</dbReference>
<proteinExistence type="predicted"/>
<reference evidence="5 6" key="1">
    <citation type="submission" date="2016-10" db="EMBL/GenBank/DDBJ databases">
        <authorList>
            <person name="de Groot N.N."/>
        </authorList>
    </citation>
    <scope>NUCLEOTIDE SEQUENCE [LARGE SCALE GENOMIC DNA]</scope>
    <source>
        <strain evidence="5 6">YAD2003</strain>
    </source>
</reference>
<dbReference type="EMBL" id="FNWV01000008">
    <property type="protein sequence ID" value="SEH71598.1"/>
    <property type="molecule type" value="Genomic_DNA"/>
</dbReference>
<evidence type="ECO:0000256" key="2">
    <source>
        <dbReference type="ARBA" id="ARBA00023125"/>
    </source>
</evidence>
<dbReference type="InterPro" id="IPR036390">
    <property type="entry name" value="WH_DNA-bd_sf"/>
</dbReference>
<feature type="domain" description="HTH arsR-type" evidence="4">
    <location>
        <begin position="1"/>
        <end position="94"/>
    </location>
</feature>
<dbReference type="Pfam" id="PF01022">
    <property type="entry name" value="HTH_5"/>
    <property type="match status" value="1"/>
</dbReference>
<dbReference type="PANTHER" id="PTHR33154:SF18">
    <property type="entry name" value="ARSENICAL RESISTANCE OPERON REPRESSOR"/>
    <property type="match status" value="1"/>
</dbReference>
<name>A0A1H6KJ79_RUMFL</name>
<dbReference type="Gene3D" id="1.10.10.10">
    <property type="entry name" value="Winged helix-like DNA-binding domain superfamily/Winged helix DNA-binding domain"/>
    <property type="match status" value="1"/>
</dbReference>
<evidence type="ECO:0000256" key="1">
    <source>
        <dbReference type="ARBA" id="ARBA00023015"/>
    </source>
</evidence>
<dbReference type="Proteomes" id="UP000183190">
    <property type="component" value="Unassembled WGS sequence"/>
</dbReference>
<dbReference type="SMART" id="SM00418">
    <property type="entry name" value="HTH_ARSR"/>
    <property type="match status" value="1"/>
</dbReference>
<protein>
    <submittedName>
        <fullName evidence="5">ArsR family transcriptional regulator</fullName>
    </submittedName>
</protein>
<dbReference type="PRINTS" id="PR00778">
    <property type="entry name" value="HTHARSR"/>
</dbReference>
<accession>A0A1H6KJ79</accession>
<dbReference type="InterPro" id="IPR051081">
    <property type="entry name" value="HTH_MetalResp_TranReg"/>
</dbReference>
<keyword evidence="2" id="KW-0238">DNA-binding</keyword>
<evidence type="ECO:0000256" key="3">
    <source>
        <dbReference type="ARBA" id="ARBA00023163"/>
    </source>
</evidence>
<dbReference type="OrthoDB" id="9798835at2"/>
<organism evidence="5 6">
    <name type="scientific">Ruminococcus flavefaciens</name>
    <dbReference type="NCBI Taxonomy" id="1265"/>
    <lineage>
        <taxon>Bacteria</taxon>
        <taxon>Bacillati</taxon>
        <taxon>Bacillota</taxon>
        <taxon>Clostridia</taxon>
        <taxon>Eubacteriales</taxon>
        <taxon>Oscillospiraceae</taxon>
        <taxon>Ruminococcus</taxon>
    </lineage>
</organism>
<sequence length="102" mass="11459">MELSNKQITVIFKALCDENRVQIFKILQNGELCACHLLEELHLSQPTLSHHMKVLCDSGLVVGRKEGKWMHYSISAEGVKVAVDCLKEITAVTENECNCCNK</sequence>
<evidence type="ECO:0000313" key="5">
    <source>
        <dbReference type="EMBL" id="SEH71598.1"/>
    </source>
</evidence>
<dbReference type="InterPro" id="IPR036388">
    <property type="entry name" value="WH-like_DNA-bd_sf"/>
</dbReference>
<gene>
    <name evidence="5" type="ORF">SAMN02910265_02268</name>
</gene>
<dbReference type="GO" id="GO:0003700">
    <property type="term" value="F:DNA-binding transcription factor activity"/>
    <property type="evidence" value="ECO:0007669"/>
    <property type="project" value="InterPro"/>
</dbReference>
<dbReference type="CDD" id="cd00090">
    <property type="entry name" value="HTH_ARSR"/>
    <property type="match status" value="1"/>
</dbReference>
<dbReference type="AlphaFoldDB" id="A0A1H6KJ79"/>
<dbReference type="PROSITE" id="PS50987">
    <property type="entry name" value="HTH_ARSR_2"/>
    <property type="match status" value="1"/>
</dbReference>